<dbReference type="OrthoDB" id="965683at2"/>
<dbReference type="AlphaFoldDB" id="A0A369Q1D6"/>
<dbReference type="Gene3D" id="2.40.160.20">
    <property type="match status" value="1"/>
</dbReference>
<keyword evidence="1" id="KW-0732">Signal</keyword>
<dbReference type="InterPro" id="IPR011250">
    <property type="entry name" value="OMP/PagP_B-barrel"/>
</dbReference>
<feature type="chain" id="PRO_5016834711" description="Outer membrane protein beta-barrel domain-containing protein" evidence="1">
    <location>
        <begin position="21"/>
        <end position="242"/>
    </location>
</feature>
<gene>
    <name evidence="2" type="ORF">AHMF7616_05327</name>
</gene>
<evidence type="ECO:0000256" key="1">
    <source>
        <dbReference type="SAM" id="SignalP"/>
    </source>
</evidence>
<dbReference type="Proteomes" id="UP000253919">
    <property type="component" value="Unassembled WGS sequence"/>
</dbReference>
<dbReference type="RefSeq" id="WP_147275804.1">
    <property type="nucleotide sequence ID" value="NZ_QASA01000003.1"/>
</dbReference>
<proteinExistence type="predicted"/>
<organism evidence="2 3">
    <name type="scientific">Adhaeribacter pallidiroseus</name>
    <dbReference type="NCBI Taxonomy" id="2072847"/>
    <lineage>
        <taxon>Bacteria</taxon>
        <taxon>Pseudomonadati</taxon>
        <taxon>Bacteroidota</taxon>
        <taxon>Cytophagia</taxon>
        <taxon>Cytophagales</taxon>
        <taxon>Hymenobacteraceae</taxon>
        <taxon>Adhaeribacter</taxon>
    </lineage>
</organism>
<comment type="caution">
    <text evidence="2">The sequence shown here is derived from an EMBL/GenBank/DDBJ whole genome shotgun (WGS) entry which is preliminary data.</text>
</comment>
<dbReference type="EMBL" id="QASA01000003">
    <property type="protein sequence ID" value="RDC58693.1"/>
    <property type="molecule type" value="Genomic_DNA"/>
</dbReference>
<keyword evidence="3" id="KW-1185">Reference proteome</keyword>
<evidence type="ECO:0008006" key="4">
    <source>
        <dbReference type="Google" id="ProtNLM"/>
    </source>
</evidence>
<reference evidence="2 3" key="1">
    <citation type="submission" date="2018-04" db="EMBL/GenBank/DDBJ databases">
        <title>Adhaeribacter sp. HMF7616 genome sequencing and assembly.</title>
        <authorList>
            <person name="Kang H."/>
            <person name="Kang J."/>
            <person name="Cha I."/>
            <person name="Kim H."/>
            <person name="Joh K."/>
        </authorList>
    </citation>
    <scope>NUCLEOTIDE SEQUENCE [LARGE SCALE GENOMIC DNA]</scope>
    <source>
        <strain evidence="2 3">HMF7616</strain>
    </source>
</reference>
<feature type="signal peptide" evidence="1">
    <location>
        <begin position="1"/>
        <end position="20"/>
    </location>
</feature>
<evidence type="ECO:0000313" key="3">
    <source>
        <dbReference type="Proteomes" id="UP000253919"/>
    </source>
</evidence>
<evidence type="ECO:0000313" key="2">
    <source>
        <dbReference type="EMBL" id="RDC58693.1"/>
    </source>
</evidence>
<name>A0A369Q1D6_9BACT</name>
<sequence>MKKKLSLVALLFFSFYFSQAQTEQNQDDTLKPLKGDITTELTLNLLKEGFTFNNPGVSLGPYIGLVKARYFKSDNTALRFGFNLVHDSENNEPLLTDLTSSQTSIWLLSATTGIEKHFSGTKKLSPYIGAEIGFTSTFVKSEYTGPDREISVKNGYIDDNQNPNGRPGYSQIGLNAIVGADYYFVKRFYVGMELGYGIQYKISKKIEIKENGITTYADKVNGFRQFALGAYANPGLRVGFVF</sequence>
<accession>A0A369Q1D6</accession>
<dbReference type="SUPFAM" id="SSF56925">
    <property type="entry name" value="OMPA-like"/>
    <property type="match status" value="1"/>
</dbReference>
<protein>
    <recommendedName>
        <fullName evidence="4">Outer membrane protein beta-barrel domain-containing protein</fullName>
    </recommendedName>
</protein>